<accession>A0ACB8FXY3</accession>
<dbReference type="EMBL" id="CM037624">
    <property type="protein sequence ID" value="KAH8011477.1"/>
    <property type="molecule type" value="Genomic_DNA"/>
</dbReference>
<gene>
    <name evidence="1" type="ORF">K3G42_022771</name>
</gene>
<proteinExistence type="predicted"/>
<reference evidence="1" key="1">
    <citation type="submission" date="2021-08" db="EMBL/GenBank/DDBJ databases">
        <title>The first chromosome-level gecko genome reveals the dynamic sex chromosomes of Neotropical dwarf geckos (Sphaerodactylidae: Sphaerodactylus).</title>
        <authorList>
            <person name="Pinto B.J."/>
            <person name="Keating S.E."/>
            <person name="Gamble T."/>
        </authorList>
    </citation>
    <scope>NUCLEOTIDE SEQUENCE</scope>
    <source>
        <strain evidence="1">TG3544</strain>
    </source>
</reference>
<evidence type="ECO:0000313" key="1">
    <source>
        <dbReference type="EMBL" id="KAH8011477.1"/>
    </source>
</evidence>
<sequence length="106" mass="11488">MLVGLMGFVVHEHLESHRLQTPALERSPLWMATLHLDSHLGCTRQVTSSDSFPSIGNAARKHSGAEGRNAPRRAGSLPTTPQQTGLPFFPSPALAPCKQHQDKVSV</sequence>
<protein>
    <submittedName>
        <fullName evidence="1">Uncharacterized protein</fullName>
    </submittedName>
</protein>
<dbReference type="Proteomes" id="UP000827872">
    <property type="component" value="Linkage Group LG11"/>
</dbReference>
<organism evidence="1 2">
    <name type="scientific">Sphaerodactylus townsendi</name>
    <dbReference type="NCBI Taxonomy" id="933632"/>
    <lineage>
        <taxon>Eukaryota</taxon>
        <taxon>Metazoa</taxon>
        <taxon>Chordata</taxon>
        <taxon>Craniata</taxon>
        <taxon>Vertebrata</taxon>
        <taxon>Euteleostomi</taxon>
        <taxon>Lepidosauria</taxon>
        <taxon>Squamata</taxon>
        <taxon>Bifurcata</taxon>
        <taxon>Gekkota</taxon>
        <taxon>Sphaerodactylidae</taxon>
        <taxon>Sphaerodactylus</taxon>
    </lineage>
</organism>
<comment type="caution">
    <text evidence="1">The sequence shown here is derived from an EMBL/GenBank/DDBJ whole genome shotgun (WGS) entry which is preliminary data.</text>
</comment>
<evidence type="ECO:0000313" key="2">
    <source>
        <dbReference type="Proteomes" id="UP000827872"/>
    </source>
</evidence>
<keyword evidence="2" id="KW-1185">Reference proteome</keyword>
<name>A0ACB8FXY3_9SAUR</name>